<dbReference type="InterPro" id="IPR017900">
    <property type="entry name" value="4Fe4S_Fe_S_CS"/>
</dbReference>
<dbReference type="Pfam" id="PF11614">
    <property type="entry name" value="FixG_C"/>
    <property type="match status" value="1"/>
</dbReference>
<dbReference type="PROSITE" id="PS00198">
    <property type="entry name" value="4FE4S_FER_1"/>
    <property type="match status" value="1"/>
</dbReference>
<dbReference type="InterPro" id="IPR032879">
    <property type="entry name" value="FixG_C"/>
</dbReference>
<dbReference type="InterPro" id="IPR017896">
    <property type="entry name" value="4Fe4S_Fe-S-bd"/>
</dbReference>
<evidence type="ECO:0000259" key="8">
    <source>
        <dbReference type="PROSITE" id="PS51379"/>
    </source>
</evidence>
<dbReference type="PANTHER" id="PTHR30176">
    <property type="entry name" value="FERREDOXIN-TYPE PROTEIN NAPH"/>
    <property type="match status" value="1"/>
</dbReference>
<evidence type="ECO:0000256" key="6">
    <source>
        <dbReference type="ARBA" id="ARBA00023014"/>
    </source>
</evidence>
<keyword evidence="2" id="KW-0004">4Fe-4S</keyword>
<keyword evidence="5" id="KW-0408">Iron</keyword>
<keyword evidence="3" id="KW-0479">Metal-binding</keyword>
<feature type="domain" description="4Fe-4S ferredoxin-type" evidence="8">
    <location>
        <begin position="311"/>
        <end position="340"/>
    </location>
</feature>
<organism evidence="9 10">
    <name type="scientific">Lysobacter koreensis</name>
    <dbReference type="NCBI Taxonomy" id="266122"/>
    <lineage>
        <taxon>Bacteria</taxon>
        <taxon>Pseudomonadati</taxon>
        <taxon>Pseudomonadota</taxon>
        <taxon>Gammaproteobacteria</taxon>
        <taxon>Lysobacterales</taxon>
        <taxon>Lysobacteraceae</taxon>
        <taxon>Lysobacter</taxon>
    </lineage>
</organism>
<keyword evidence="4" id="KW-0249">Electron transport</keyword>
<dbReference type="Pfam" id="PF13746">
    <property type="entry name" value="Fer4_18"/>
    <property type="match status" value="2"/>
</dbReference>
<evidence type="ECO:0000256" key="4">
    <source>
        <dbReference type="ARBA" id="ARBA00022982"/>
    </source>
</evidence>
<evidence type="ECO:0000256" key="5">
    <source>
        <dbReference type="ARBA" id="ARBA00023004"/>
    </source>
</evidence>
<dbReference type="InterPro" id="IPR051684">
    <property type="entry name" value="Electron_Trans/Redox"/>
</dbReference>
<dbReference type="RefSeq" id="WP_386810808.1">
    <property type="nucleotide sequence ID" value="NZ_JBHTIH010000002.1"/>
</dbReference>
<dbReference type="PANTHER" id="PTHR30176:SF3">
    <property type="entry name" value="FERREDOXIN-TYPE PROTEIN NAPH"/>
    <property type="match status" value="1"/>
</dbReference>
<dbReference type="PROSITE" id="PS51379">
    <property type="entry name" value="4FE4S_FER_2"/>
    <property type="match status" value="1"/>
</dbReference>
<feature type="transmembrane region" description="Helical" evidence="7">
    <location>
        <begin position="389"/>
        <end position="408"/>
    </location>
</feature>
<protein>
    <submittedName>
        <fullName evidence="9">4Fe-4S dicluster domain-containing protein</fullName>
    </submittedName>
</protein>
<evidence type="ECO:0000256" key="7">
    <source>
        <dbReference type="SAM" id="Phobius"/>
    </source>
</evidence>
<feature type="transmembrane region" description="Helical" evidence="7">
    <location>
        <begin position="194"/>
        <end position="211"/>
    </location>
</feature>
<proteinExistence type="predicted"/>
<evidence type="ECO:0000256" key="3">
    <source>
        <dbReference type="ARBA" id="ARBA00022723"/>
    </source>
</evidence>
<keyword evidence="7" id="KW-1133">Transmembrane helix</keyword>
<name>A0ABW2YIA9_9GAMM</name>
<dbReference type="EMBL" id="JBHTIH010000002">
    <property type="protein sequence ID" value="MFD0737851.1"/>
    <property type="molecule type" value="Genomic_DNA"/>
</dbReference>
<evidence type="ECO:0000313" key="10">
    <source>
        <dbReference type="Proteomes" id="UP001597090"/>
    </source>
</evidence>
<dbReference type="SUPFAM" id="SSF54862">
    <property type="entry name" value="4Fe-4S ferredoxins"/>
    <property type="match status" value="1"/>
</dbReference>
<evidence type="ECO:0000313" key="9">
    <source>
        <dbReference type="EMBL" id="MFD0737851.1"/>
    </source>
</evidence>
<keyword evidence="6" id="KW-0411">Iron-sulfur</keyword>
<accession>A0ABW2YIA9</accession>
<feature type="transmembrane region" description="Helical" evidence="7">
    <location>
        <begin position="39"/>
        <end position="56"/>
    </location>
</feature>
<dbReference type="Pfam" id="PF12801">
    <property type="entry name" value="Fer4_5"/>
    <property type="match status" value="1"/>
</dbReference>
<keyword evidence="7" id="KW-0812">Transmembrane</keyword>
<comment type="caution">
    <text evidence="9">The sequence shown here is derived from an EMBL/GenBank/DDBJ whole genome shotgun (WGS) entry which is preliminary data.</text>
</comment>
<evidence type="ECO:0000256" key="1">
    <source>
        <dbReference type="ARBA" id="ARBA00022448"/>
    </source>
</evidence>
<keyword evidence="1" id="KW-0813">Transport</keyword>
<dbReference type="Gene3D" id="2.60.40.10">
    <property type="entry name" value="Immunoglobulins"/>
    <property type="match status" value="1"/>
</dbReference>
<reference evidence="10" key="1">
    <citation type="journal article" date="2019" name="Int. J. Syst. Evol. Microbiol.">
        <title>The Global Catalogue of Microorganisms (GCM) 10K type strain sequencing project: providing services to taxonomists for standard genome sequencing and annotation.</title>
        <authorList>
            <consortium name="The Broad Institute Genomics Platform"/>
            <consortium name="The Broad Institute Genome Sequencing Center for Infectious Disease"/>
            <person name="Wu L."/>
            <person name="Ma J."/>
        </authorList>
    </citation>
    <scope>NUCLEOTIDE SEQUENCE [LARGE SCALE GENOMIC DNA]</scope>
    <source>
        <strain evidence="10">CCUG 55491</strain>
    </source>
</reference>
<evidence type="ECO:0000256" key="2">
    <source>
        <dbReference type="ARBA" id="ARBA00022485"/>
    </source>
</evidence>
<keyword evidence="10" id="KW-1185">Reference proteome</keyword>
<feature type="transmembrane region" description="Helical" evidence="7">
    <location>
        <begin position="157"/>
        <end position="182"/>
    </location>
</feature>
<sequence>MSKTIPIDVLEAGGDSLYVSERKVYPRDVAGRFDRLRKLAVVWLLGMYYGFPWLQWDGRQAVLFDLPARKFHVFGLTFWPQDFTFLAMLLIILALLLFFVTALAGRLWCGYACPQTVWTEVFLWIERRAEGDRHKRMKLDAGRWTGEKALRKGFKHVLWLVFALWTGFTFVGFFTPITSLAVRVWPFDWNGTETFWVLFYALATWGNAGVLREQVCKYMCPYARFQSAMFDRNTLIIAYDPLRGEPRGPRRRGLADVVARGRGVLDKVLAYELVFRAGGHSSAGDAMAQARAQAGLENDAAFLARIEEPLPRPAADAAGDCIDCTMCVQVCPTGIDIRNGLQYDCIACGACIDACDDVMDKMGYPRGLIRYSTQNAIDGEPTRVLRPRVFVYAALLLALVAGWSWGIAARSPLIAEVLRDRNALYRVTDDGIDNGYTLKLVNKTAAAQRYRISLESGTPGIVLRGGPRTVQALAEQVVSVPVEATAPATLKGRHAVRFVIVSGDGRTRETVDSSFFGPQ</sequence>
<gene>
    <name evidence="9" type="ORF">ACFQZQ_00920</name>
</gene>
<dbReference type="InterPro" id="IPR013783">
    <property type="entry name" value="Ig-like_fold"/>
</dbReference>
<keyword evidence="7" id="KW-0472">Membrane</keyword>
<feature type="transmembrane region" description="Helical" evidence="7">
    <location>
        <begin position="83"/>
        <end position="104"/>
    </location>
</feature>
<dbReference type="Proteomes" id="UP001597090">
    <property type="component" value="Unassembled WGS sequence"/>
</dbReference>